<keyword evidence="1" id="KW-0812">Transmembrane</keyword>
<evidence type="ECO:0000256" key="1">
    <source>
        <dbReference type="SAM" id="Phobius"/>
    </source>
</evidence>
<dbReference type="Proteomes" id="UP001151295">
    <property type="component" value="Unassembled WGS sequence"/>
</dbReference>
<dbReference type="EMBL" id="JANBQD010000022">
    <property type="protein sequence ID" value="KAJ1992988.1"/>
    <property type="molecule type" value="Genomic_DNA"/>
</dbReference>
<evidence type="ECO:0000313" key="2">
    <source>
        <dbReference type="EMBL" id="KAJ1992988.1"/>
    </source>
</evidence>
<name>A0ABQ8PR49_9FUNG</name>
<keyword evidence="1" id="KW-0472">Membrane</keyword>
<proteinExistence type="predicted"/>
<keyword evidence="1" id="KW-1133">Transmembrane helix</keyword>
<organism evidence="2 3">
    <name type="scientific">Coemansia umbellata</name>
    <dbReference type="NCBI Taxonomy" id="1424467"/>
    <lineage>
        <taxon>Eukaryota</taxon>
        <taxon>Fungi</taxon>
        <taxon>Fungi incertae sedis</taxon>
        <taxon>Zoopagomycota</taxon>
        <taxon>Kickxellomycotina</taxon>
        <taxon>Kickxellomycetes</taxon>
        <taxon>Kickxellales</taxon>
        <taxon>Kickxellaceae</taxon>
        <taxon>Coemansia</taxon>
    </lineage>
</organism>
<keyword evidence="3" id="KW-1185">Reference proteome</keyword>
<evidence type="ECO:0000313" key="3">
    <source>
        <dbReference type="Proteomes" id="UP001151295"/>
    </source>
</evidence>
<sequence>MAIAMTLRARQEDRLGNHEDAARLFVASLEHMSASLQDASDIRDVNVRERLATLKLLLESADTLPVNQHAHALQKTDIIDAGKVQLPKMSYDNNEAAAPLCYIALGRATSGVRSTLLLTAERLFEMLNQAIIIWLVFLGNLFVWTAVQFKNSDLPEMTAKYSIMAGVWVYNTCREWNAHIYAVRAGQIIIGWLSSIDKETGLSQKVLCSMAAILGAVARVAEESTMTARPGSSGHVRSSN</sequence>
<protein>
    <submittedName>
        <fullName evidence="2">Uncharacterized protein</fullName>
    </submittedName>
</protein>
<comment type="caution">
    <text evidence="2">The sequence shown here is derived from an EMBL/GenBank/DDBJ whole genome shotgun (WGS) entry which is preliminary data.</text>
</comment>
<feature type="transmembrane region" description="Helical" evidence="1">
    <location>
        <begin position="126"/>
        <end position="147"/>
    </location>
</feature>
<accession>A0ABQ8PR49</accession>
<reference evidence="2" key="1">
    <citation type="submission" date="2022-07" db="EMBL/GenBank/DDBJ databases">
        <title>Phylogenomic reconstructions and comparative analyses of Kickxellomycotina fungi.</title>
        <authorList>
            <person name="Reynolds N.K."/>
            <person name="Stajich J.E."/>
            <person name="Barry K."/>
            <person name="Grigoriev I.V."/>
            <person name="Crous P."/>
            <person name="Smith M.E."/>
        </authorList>
    </citation>
    <scope>NUCLEOTIDE SEQUENCE</scope>
    <source>
        <strain evidence="2">BCRC 34882</strain>
    </source>
</reference>
<gene>
    <name evidence="2" type="ORF">EDC05_002429</name>
</gene>